<protein>
    <recommendedName>
        <fullName evidence="18">Fatty acid 2-hydroxylase</fullName>
        <ecNumber evidence="18">1.-.-.-</ecNumber>
    </recommendedName>
</protein>
<comment type="subcellular location">
    <subcellularLocation>
        <location evidence="1">Endoplasmic reticulum membrane</location>
        <topology evidence="1">Multi-pass membrane protein</topology>
    </subcellularLocation>
</comment>
<dbReference type="Pfam" id="PF00173">
    <property type="entry name" value="Cyt-b5"/>
    <property type="match status" value="1"/>
</dbReference>
<evidence type="ECO:0000256" key="10">
    <source>
        <dbReference type="ARBA" id="ARBA00022832"/>
    </source>
</evidence>
<proteinExistence type="inferred from homology"/>
<keyword evidence="13 18" id="KW-0560">Oxidoreductase</keyword>
<gene>
    <name evidence="23" type="ORF">NQ315_006887</name>
</gene>
<evidence type="ECO:0000256" key="20">
    <source>
        <dbReference type="PIRSR" id="PIRSR005149-50"/>
    </source>
</evidence>
<keyword evidence="12 21" id="KW-1133">Transmembrane helix</keyword>
<dbReference type="InterPro" id="IPR006694">
    <property type="entry name" value="Fatty_acid_hydroxylase"/>
</dbReference>
<feature type="binding site" evidence="19">
    <location>
        <position position="263"/>
    </location>
    <ligand>
        <name>Zn(2+)</name>
        <dbReference type="ChEBI" id="CHEBI:29105"/>
        <label>1</label>
    </ligand>
</feature>
<evidence type="ECO:0000256" key="9">
    <source>
        <dbReference type="ARBA" id="ARBA00022824"/>
    </source>
</evidence>
<feature type="binding site" evidence="19">
    <location>
        <position position="201"/>
    </location>
    <ligand>
        <name>Zn(2+)</name>
        <dbReference type="ChEBI" id="CHEBI:29105"/>
        <label>1</label>
    </ligand>
</feature>
<keyword evidence="6 20" id="KW-0349">Heme</keyword>
<feature type="transmembrane region" description="Helical" evidence="21">
    <location>
        <begin position="243"/>
        <end position="262"/>
    </location>
</feature>
<evidence type="ECO:0000256" key="4">
    <source>
        <dbReference type="ARBA" id="ARBA00005747"/>
    </source>
</evidence>
<evidence type="ECO:0000256" key="7">
    <source>
        <dbReference type="ARBA" id="ARBA00022692"/>
    </source>
</evidence>
<dbReference type="Proteomes" id="UP001159042">
    <property type="component" value="Unassembled WGS sequence"/>
</dbReference>
<evidence type="ECO:0000256" key="5">
    <source>
        <dbReference type="ARBA" id="ARBA00022516"/>
    </source>
</evidence>
<evidence type="ECO:0000256" key="18">
    <source>
        <dbReference type="PIRNR" id="PIRNR005149"/>
    </source>
</evidence>
<feature type="binding site" evidence="19">
    <location>
        <position position="283"/>
    </location>
    <ligand>
        <name>Zn(2+)</name>
        <dbReference type="ChEBI" id="CHEBI:29105"/>
        <label>1</label>
    </ligand>
</feature>
<keyword evidence="10 18" id="KW-0276">Fatty acid metabolism</keyword>
<evidence type="ECO:0000313" key="23">
    <source>
        <dbReference type="EMBL" id="KAJ8924105.1"/>
    </source>
</evidence>
<feature type="transmembrane region" description="Helical" evidence="21">
    <location>
        <begin position="124"/>
        <end position="142"/>
    </location>
</feature>
<feature type="binding site" evidence="19">
    <location>
        <position position="204"/>
    </location>
    <ligand>
        <name>Zn(2+)</name>
        <dbReference type="ChEBI" id="CHEBI:29105"/>
        <label>1</label>
    </ligand>
</feature>
<dbReference type="PIRSF" id="PIRSF005149">
    <property type="entry name" value="IPC-B_HD"/>
    <property type="match status" value="1"/>
</dbReference>
<evidence type="ECO:0000256" key="6">
    <source>
        <dbReference type="ARBA" id="ARBA00022617"/>
    </source>
</evidence>
<name>A0AAV8WD16_9CUCU</name>
<keyword evidence="16 18" id="KW-0472">Membrane</keyword>
<evidence type="ECO:0000259" key="22">
    <source>
        <dbReference type="PROSITE" id="PS50255"/>
    </source>
</evidence>
<evidence type="ECO:0000256" key="1">
    <source>
        <dbReference type="ARBA" id="ARBA00004477"/>
    </source>
</evidence>
<evidence type="ECO:0000256" key="13">
    <source>
        <dbReference type="ARBA" id="ARBA00023002"/>
    </source>
</evidence>
<dbReference type="AlphaFoldDB" id="A0AAV8WD16"/>
<dbReference type="GO" id="GO:0020037">
    <property type="term" value="F:heme binding"/>
    <property type="evidence" value="ECO:0007669"/>
    <property type="project" value="InterPro"/>
</dbReference>
<keyword evidence="7 21" id="KW-0812">Transmembrane</keyword>
<feature type="transmembrane region" description="Helical" evidence="21">
    <location>
        <begin position="154"/>
        <end position="173"/>
    </location>
</feature>
<dbReference type="SUPFAM" id="SSF55856">
    <property type="entry name" value="Cytochrome b5-like heme/steroid binding domain"/>
    <property type="match status" value="1"/>
</dbReference>
<dbReference type="GO" id="GO:0080132">
    <property type="term" value="F:fatty acid 2-hydroxylase activity"/>
    <property type="evidence" value="ECO:0007669"/>
    <property type="project" value="InterPro"/>
</dbReference>
<dbReference type="InterPro" id="IPR036400">
    <property type="entry name" value="Cyt_B5-like_heme/steroid_sf"/>
</dbReference>
<dbReference type="Pfam" id="PF04116">
    <property type="entry name" value="FA_hydroxylase"/>
    <property type="match status" value="1"/>
</dbReference>
<feature type="binding site" description="axial binding residue" evidence="20">
    <location>
        <position position="25"/>
    </location>
    <ligand>
        <name>heme</name>
        <dbReference type="ChEBI" id="CHEBI:30413"/>
    </ligand>
    <ligandPart>
        <name>Fe</name>
        <dbReference type="ChEBI" id="CHEBI:18248"/>
    </ligandPart>
</feature>
<keyword evidence="9 18" id="KW-0256">Endoplasmic reticulum</keyword>
<evidence type="ECO:0000256" key="2">
    <source>
        <dbReference type="ARBA" id="ARBA00004991"/>
    </source>
</evidence>
<feature type="binding site" description="axial binding residue" evidence="20">
    <location>
        <position position="49"/>
    </location>
    <ligand>
        <name>heme</name>
        <dbReference type="ChEBI" id="CHEBI:30413"/>
    </ligand>
    <ligandPart>
        <name>Fe</name>
        <dbReference type="ChEBI" id="CHEBI:18248"/>
    </ligandPart>
</feature>
<dbReference type="PROSITE" id="PS00191">
    <property type="entry name" value="CYTOCHROME_B5_1"/>
    <property type="match status" value="1"/>
</dbReference>
<evidence type="ECO:0000256" key="15">
    <source>
        <dbReference type="ARBA" id="ARBA00023098"/>
    </source>
</evidence>
<keyword evidence="17 18" id="KW-0275">Fatty acid biosynthesis</keyword>
<comment type="pathway">
    <text evidence="3">Lipid metabolism.</text>
</comment>
<evidence type="ECO:0000256" key="11">
    <source>
        <dbReference type="ARBA" id="ARBA00022833"/>
    </source>
</evidence>
<feature type="binding site" evidence="19">
    <location>
        <position position="205"/>
    </location>
    <ligand>
        <name>Zn(2+)</name>
        <dbReference type="ChEBI" id="CHEBI:29105"/>
        <label>1</label>
    </ligand>
</feature>
<evidence type="ECO:0000256" key="17">
    <source>
        <dbReference type="ARBA" id="ARBA00023160"/>
    </source>
</evidence>
<dbReference type="InterPro" id="IPR018506">
    <property type="entry name" value="Cyt_B5_heme-BS"/>
</dbReference>
<feature type="domain" description="Cytochrome b5 heme-binding" evidence="22">
    <location>
        <begin position="1"/>
        <end position="66"/>
    </location>
</feature>
<dbReference type="GO" id="GO:0006633">
    <property type="term" value="P:fatty acid biosynthetic process"/>
    <property type="evidence" value="ECO:0007669"/>
    <property type="project" value="UniProtKB-KW"/>
</dbReference>
<comment type="function">
    <text evidence="18">Catalyzes stereospecific hydroxylation of free fatty acids at the C-2 position to produce (R)-2-hydroxy fatty acids, which are building blocks of sphingolipids and glycosphingolipids common in neural tissue and epidermis. Plays an essential role in the synthesis of galactosphingolipids of the myelin sheath. Responsible for the synthesis of sphingolipids and glycosphingolipids involved in the formation of epidermal lamellar bodies critical for skin permeability barrier. Participates in the synthesis of glycosphingolipids and a fraction of type II wax diesters in sebaceous gland, specifically regulating hair follicle homeostasis. Involved in the synthesis of sphingolipids of plasma membrane rafts, controlling lipid raft mobility and trafficking of raft-associated proteins.</text>
</comment>
<dbReference type="PANTHER" id="PTHR12863:SF1">
    <property type="entry name" value="FATTY ACID 2-HYDROXYLASE"/>
    <property type="match status" value="1"/>
</dbReference>
<feature type="binding site" evidence="19">
    <location>
        <position position="259"/>
    </location>
    <ligand>
        <name>Zn(2+)</name>
        <dbReference type="ChEBI" id="CHEBI:29105"/>
        <label>1</label>
    </ligand>
</feature>
<feature type="binding site" evidence="19">
    <location>
        <position position="183"/>
    </location>
    <ligand>
        <name>Zn(2+)</name>
        <dbReference type="ChEBI" id="CHEBI:29105"/>
        <label>1</label>
    </ligand>
</feature>
<dbReference type="PANTHER" id="PTHR12863">
    <property type="entry name" value="FATTY ACID HYDROXYLASE"/>
    <property type="match status" value="1"/>
</dbReference>
<feature type="binding site" evidence="19">
    <location>
        <position position="284"/>
    </location>
    <ligand>
        <name>Zn(2+)</name>
        <dbReference type="ChEBI" id="CHEBI:29105"/>
        <label>1</label>
    </ligand>
</feature>
<comment type="cofactor">
    <cofactor evidence="18 19">
        <name>Zn(2+)</name>
        <dbReference type="ChEBI" id="CHEBI:29105"/>
    </cofactor>
    <text evidence="18 19">Binds 2 Zn(2+) ions per subunit that likely form a catalytic dimetal center.</text>
</comment>
<evidence type="ECO:0000256" key="12">
    <source>
        <dbReference type="ARBA" id="ARBA00022989"/>
    </source>
</evidence>
<evidence type="ECO:0000256" key="19">
    <source>
        <dbReference type="PIRSR" id="PIRSR005149-1"/>
    </source>
</evidence>
<dbReference type="InterPro" id="IPR001199">
    <property type="entry name" value="Cyt_B5-like_heme/steroid-bd"/>
</dbReference>
<keyword evidence="24" id="KW-1185">Reference proteome</keyword>
<feature type="transmembrane region" description="Helical" evidence="21">
    <location>
        <begin position="215"/>
        <end position="236"/>
    </location>
</feature>
<evidence type="ECO:0000256" key="14">
    <source>
        <dbReference type="ARBA" id="ARBA00023004"/>
    </source>
</evidence>
<keyword evidence="15 18" id="KW-0443">Lipid metabolism</keyword>
<dbReference type="PROSITE" id="PS50255">
    <property type="entry name" value="CYTOCHROME_B5_2"/>
    <property type="match status" value="1"/>
</dbReference>
<keyword evidence="14 18" id="KW-0408">Iron</keyword>
<evidence type="ECO:0000256" key="8">
    <source>
        <dbReference type="ARBA" id="ARBA00022723"/>
    </source>
</evidence>
<dbReference type="InterPro" id="IPR014430">
    <property type="entry name" value="Scs7"/>
</dbReference>
<evidence type="ECO:0000256" key="16">
    <source>
        <dbReference type="ARBA" id="ARBA00023136"/>
    </source>
</evidence>
<feature type="binding site" evidence="19">
    <location>
        <position position="280"/>
    </location>
    <ligand>
        <name>Zn(2+)</name>
        <dbReference type="ChEBI" id="CHEBI:29105"/>
        <label>1</label>
    </ligand>
</feature>
<evidence type="ECO:0000256" key="21">
    <source>
        <dbReference type="SAM" id="Phobius"/>
    </source>
</evidence>
<evidence type="ECO:0000313" key="24">
    <source>
        <dbReference type="Proteomes" id="UP001159042"/>
    </source>
</evidence>
<reference evidence="23 24" key="1">
    <citation type="journal article" date="2023" name="Insect Mol. Biol.">
        <title>Genome sequencing provides insights into the evolution of gene families encoding plant cell wall-degrading enzymes in longhorned beetles.</title>
        <authorList>
            <person name="Shin N.R."/>
            <person name="Okamura Y."/>
            <person name="Kirsch R."/>
            <person name="Pauchet Y."/>
        </authorList>
    </citation>
    <scope>NUCLEOTIDE SEQUENCE [LARGE SCALE GENOMIC DNA]</scope>
    <source>
        <strain evidence="23">EAD_L_NR</strain>
    </source>
</reference>
<evidence type="ECO:0000256" key="3">
    <source>
        <dbReference type="ARBA" id="ARBA00005189"/>
    </source>
</evidence>
<keyword evidence="8 18" id="KW-0479">Metal-binding</keyword>
<dbReference type="EMBL" id="JANEYG010000003">
    <property type="protein sequence ID" value="KAJ8924105.1"/>
    <property type="molecule type" value="Genomic_DNA"/>
</dbReference>
<organism evidence="23 24">
    <name type="scientific">Exocentrus adspersus</name>
    <dbReference type="NCBI Taxonomy" id="1586481"/>
    <lineage>
        <taxon>Eukaryota</taxon>
        <taxon>Metazoa</taxon>
        <taxon>Ecdysozoa</taxon>
        <taxon>Arthropoda</taxon>
        <taxon>Hexapoda</taxon>
        <taxon>Insecta</taxon>
        <taxon>Pterygota</taxon>
        <taxon>Neoptera</taxon>
        <taxon>Endopterygota</taxon>
        <taxon>Coleoptera</taxon>
        <taxon>Polyphaga</taxon>
        <taxon>Cucujiformia</taxon>
        <taxon>Chrysomeloidea</taxon>
        <taxon>Cerambycidae</taxon>
        <taxon>Lamiinae</taxon>
        <taxon>Acanthocinini</taxon>
        <taxon>Exocentrus</taxon>
    </lineage>
</organism>
<comment type="cofactor">
    <cofactor evidence="20">
        <name>Fe cation</name>
        <dbReference type="ChEBI" id="CHEBI:24875"/>
    </cofactor>
</comment>
<dbReference type="GO" id="GO:0005789">
    <property type="term" value="C:endoplasmic reticulum membrane"/>
    <property type="evidence" value="ECO:0007669"/>
    <property type="project" value="UniProtKB-SubCell"/>
</dbReference>
<accession>A0AAV8WD16</accession>
<dbReference type="GO" id="GO:0005506">
    <property type="term" value="F:iron ion binding"/>
    <property type="evidence" value="ECO:0007669"/>
    <property type="project" value="UniProtKB-UniRule"/>
</dbReference>
<feature type="binding site" evidence="19">
    <location>
        <position position="178"/>
    </location>
    <ligand>
        <name>Zn(2+)</name>
        <dbReference type="ChEBI" id="CHEBI:29105"/>
        <label>1</label>
    </ligand>
</feature>
<dbReference type="Gene3D" id="3.10.120.10">
    <property type="entry name" value="Cytochrome b5-like heme/steroid binding domain"/>
    <property type="match status" value="1"/>
</dbReference>
<comment type="caution">
    <text evidence="23">The sequence shown here is derived from an EMBL/GenBank/DDBJ whole genome shotgun (WGS) entry which is preliminary data.</text>
</comment>
<comment type="pathway">
    <text evidence="2">Sphingolipid metabolism.</text>
</comment>
<sequence>MNEDGRFEVKYKQNKYNIYEFLNNHPGGINYVKPYEEKDVTKQMVEHQHSKAAYYLLREYKDGGRHKEKDQQEDLEYLVDWDKPMLSQVASLGTKYKEWVISPVDRNLRLFGNPVLENLTITPWYVVPSVWVPIITYLIVVGSRKYVQITKDSAPIMPSVLYVGLGIVLWTLVEYSLHRWVFHMEPSGHSKVMIYLHFAIHGLHHKVPFDSRRLVFPPFPAAIIAFLLYKIISLMFHDSTRILVMAGGLTGYVIYDMIHFYLHHGTPNENSYFYHLKRYHNQHHFAHHDNGFGISSMFWDKVFGTAIYLRKLNLGIKW</sequence>
<keyword evidence="5 18" id="KW-0444">Lipid biosynthesis</keyword>
<comment type="similarity">
    <text evidence="4 18">Belongs to the sterol desaturase family. SCS7 subfamily.</text>
</comment>
<dbReference type="EC" id="1.-.-.-" evidence="18"/>
<keyword evidence="11 19" id="KW-0862">Zinc</keyword>